<dbReference type="InterPro" id="IPR014729">
    <property type="entry name" value="Rossmann-like_a/b/a_fold"/>
</dbReference>
<evidence type="ECO:0000259" key="2">
    <source>
        <dbReference type="Pfam" id="PF00582"/>
    </source>
</evidence>
<keyword evidence="4" id="KW-1185">Reference proteome</keyword>
<comment type="similarity">
    <text evidence="1">Belongs to the universal stress protein A family.</text>
</comment>
<dbReference type="Proteomes" id="UP001233164">
    <property type="component" value="Unassembled WGS sequence"/>
</dbReference>
<dbReference type="PRINTS" id="PR01438">
    <property type="entry name" value="UNVRSLSTRESS"/>
</dbReference>
<feature type="domain" description="UspA" evidence="2">
    <location>
        <begin position="136"/>
        <end position="275"/>
    </location>
</feature>
<evidence type="ECO:0000313" key="4">
    <source>
        <dbReference type="Proteomes" id="UP001233164"/>
    </source>
</evidence>
<dbReference type="PANTHER" id="PTHR46268:SF6">
    <property type="entry name" value="UNIVERSAL STRESS PROTEIN UP12"/>
    <property type="match status" value="1"/>
</dbReference>
<dbReference type="InterPro" id="IPR006016">
    <property type="entry name" value="UspA"/>
</dbReference>
<name>A0ABT7RKE9_9NOCA</name>
<protein>
    <submittedName>
        <fullName evidence="3">Universal stress protein</fullName>
    </submittedName>
</protein>
<evidence type="ECO:0000256" key="1">
    <source>
        <dbReference type="ARBA" id="ARBA00008791"/>
    </source>
</evidence>
<dbReference type="RefSeq" id="WP_289378241.1">
    <property type="nucleotide sequence ID" value="NZ_JAUBOF010000017.1"/>
</dbReference>
<dbReference type="PANTHER" id="PTHR46268">
    <property type="entry name" value="STRESS RESPONSE PROTEIN NHAX"/>
    <property type="match status" value="1"/>
</dbReference>
<feature type="domain" description="UspA" evidence="2">
    <location>
        <begin position="7"/>
        <end position="129"/>
    </location>
</feature>
<reference evidence="3 4" key="1">
    <citation type="submission" date="2023-06" db="EMBL/GenBank/DDBJ databases">
        <title>Rhodococcus indonesiensis sp. nov a new member of the Rhodococcus ruber lineage isolated from a sediment of neutral hot spring.</title>
        <authorList>
            <person name="Kusuma A.B."/>
            <person name="Fenylestari G."/>
            <person name="Ammar F."/>
            <person name="Nouioui I."/>
            <person name="Goodfellow M."/>
        </authorList>
    </citation>
    <scope>NUCLEOTIDE SEQUENCE [LARGE SCALE GENOMIC DNA]</scope>
    <source>
        <strain evidence="3 4">CSLK01-03</strain>
    </source>
</reference>
<sequence>MDTSPLRHILVATDLSDGAADAVRRAAQLAREHHAQLTAVQVVPSPAAPETTRRAHTLLTDHLRRCGGDIEGVVRAGDVASTVGALARERDTDLLVVGAHGARRLAGALLGSTAERLVGTSTATVLVVKNPPAGPYQTVLLAVDTSRAATSAAHTAAAWTPEADHVLVHVSVVMGEQLMRLHGADDAALAQLRHVSTEQIRLHLDELAATLIPEPADTRIESGHAPSMIPEIGAEHRAELIAVGTGERSALEYAVLGSVAQHVLRHATTDVLVVPDTGARAR</sequence>
<comment type="caution">
    <text evidence="3">The sequence shown here is derived from an EMBL/GenBank/DDBJ whole genome shotgun (WGS) entry which is preliminary data.</text>
</comment>
<dbReference type="SUPFAM" id="SSF52402">
    <property type="entry name" value="Adenine nucleotide alpha hydrolases-like"/>
    <property type="match status" value="2"/>
</dbReference>
<dbReference type="Pfam" id="PF00582">
    <property type="entry name" value="Usp"/>
    <property type="match status" value="2"/>
</dbReference>
<accession>A0ABT7RKE9</accession>
<dbReference type="InterPro" id="IPR006015">
    <property type="entry name" value="Universal_stress_UspA"/>
</dbReference>
<dbReference type="Gene3D" id="3.40.50.620">
    <property type="entry name" value="HUPs"/>
    <property type="match status" value="2"/>
</dbReference>
<dbReference type="CDD" id="cd00293">
    <property type="entry name" value="USP-like"/>
    <property type="match status" value="2"/>
</dbReference>
<gene>
    <name evidence="3" type="ORF">QT969_07475</name>
</gene>
<evidence type="ECO:0000313" key="3">
    <source>
        <dbReference type="EMBL" id="MDM7488120.1"/>
    </source>
</evidence>
<proteinExistence type="inferred from homology"/>
<organism evidence="3 4">
    <name type="scientific">Rhodococcus indonesiensis</name>
    <dbReference type="NCBI Taxonomy" id="3055869"/>
    <lineage>
        <taxon>Bacteria</taxon>
        <taxon>Bacillati</taxon>
        <taxon>Actinomycetota</taxon>
        <taxon>Actinomycetes</taxon>
        <taxon>Mycobacteriales</taxon>
        <taxon>Nocardiaceae</taxon>
        <taxon>Rhodococcus</taxon>
    </lineage>
</organism>
<dbReference type="EMBL" id="JAUBOF010000017">
    <property type="protein sequence ID" value="MDM7488120.1"/>
    <property type="molecule type" value="Genomic_DNA"/>
</dbReference>